<dbReference type="Proteomes" id="UP001152562">
    <property type="component" value="Unassembled WGS sequence"/>
</dbReference>
<proteinExistence type="predicted"/>
<comment type="caution">
    <text evidence="1">The sequence shown here is derived from an EMBL/GenBank/DDBJ whole genome shotgun (WGS) entry which is preliminary data.</text>
</comment>
<organism evidence="1 2">
    <name type="scientific">Pieris brassicae</name>
    <name type="common">White butterfly</name>
    <name type="synonym">Large white butterfly</name>
    <dbReference type="NCBI Taxonomy" id="7116"/>
    <lineage>
        <taxon>Eukaryota</taxon>
        <taxon>Metazoa</taxon>
        <taxon>Ecdysozoa</taxon>
        <taxon>Arthropoda</taxon>
        <taxon>Hexapoda</taxon>
        <taxon>Insecta</taxon>
        <taxon>Pterygota</taxon>
        <taxon>Neoptera</taxon>
        <taxon>Endopterygota</taxon>
        <taxon>Lepidoptera</taxon>
        <taxon>Glossata</taxon>
        <taxon>Ditrysia</taxon>
        <taxon>Papilionoidea</taxon>
        <taxon>Pieridae</taxon>
        <taxon>Pierinae</taxon>
        <taxon>Pieris</taxon>
    </lineage>
</organism>
<accession>A0A9P0SGZ1</accession>
<reference evidence="1" key="1">
    <citation type="submission" date="2022-05" db="EMBL/GenBank/DDBJ databases">
        <authorList>
            <person name="Okamura Y."/>
        </authorList>
    </citation>
    <scope>NUCLEOTIDE SEQUENCE</scope>
</reference>
<keyword evidence="2" id="KW-1185">Reference proteome</keyword>
<dbReference type="EMBL" id="CALOZG010000001">
    <property type="protein sequence ID" value="CAH3845968.1"/>
    <property type="molecule type" value="Genomic_DNA"/>
</dbReference>
<gene>
    <name evidence="1" type="ORF">PIBRA_LOCUS300</name>
</gene>
<sequence>MYSRPTRGRRPLAQRLCERDDIRQIVEYIHRVRKPTSVPRFLYCITPTCRFDRALFRLCKPRVETTVLP</sequence>
<evidence type="ECO:0000313" key="1">
    <source>
        <dbReference type="EMBL" id="CAH3845968.1"/>
    </source>
</evidence>
<evidence type="ECO:0000313" key="2">
    <source>
        <dbReference type="Proteomes" id="UP001152562"/>
    </source>
</evidence>
<protein>
    <submittedName>
        <fullName evidence="1">Uncharacterized protein</fullName>
    </submittedName>
</protein>
<name>A0A9P0SGZ1_PIEBR</name>
<dbReference type="AlphaFoldDB" id="A0A9P0SGZ1"/>